<dbReference type="PROSITE" id="PS50262">
    <property type="entry name" value="G_PROTEIN_RECEP_F1_2"/>
    <property type="match status" value="1"/>
</dbReference>
<dbReference type="AlphaFoldDB" id="A0AAD9MTH7"/>
<evidence type="ECO:0000256" key="1">
    <source>
        <dbReference type="ARBA" id="ARBA00004651"/>
    </source>
</evidence>
<sequence length="285" mass="31519">MDNETYYAPGIDLITSSPPEGGICGNSTECIGYQAFESIVRIVVPIFFGLIVVIGVIGNLLVVIVVVSNKQMRNTTNLLIINLAAADLLFIVICVPFTAAVYAMPVWPFGLVWCKIYQYMVNVTAYASVYTLVCMSFDRYLAVVHPIHSMTIRTERNAYIVISLLWLVILAVNIPMALDHGIIEYEMLNEGRSTCLHLHIGYTKAKVFYACFFTFGYIVPLLSVCVLYGFMLNRLLYRVVPGGGSQSSGEHAQQEARDVHGDNRGGDFYALLAADSSHLSHAARL</sequence>
<feature type="transmembrane region" description="Helical" evidence="12">
    <location>
        <begin position="79"/>
        <end position="104"/>
    </location>
</feature>
<evidence type="ECO:0000256" key="8">
    <source>
        <dbReference type="ARBA" id="ARBA00023170"/>
    </source>
</evidence>
<dbReference type="PRINTS" id="PR00237">
    <property type="entry name" value="GPCRRHODOPSN"/>
</dbReference>
<organism evidence="14 15">
    <name type="scientific">Paralvinella palmiformis</name>
    <dbReference type="NCBI Taxonomy" id="53620"/>
    <lineage>
        <taxon>Eukaryota</taxon>
        <taxon>Metazoa</taxon>
        <taxon>Spiralia</taxon>
        <taxon>Lophotrochozoa</taxon>
        <taxon>Annelida</taxon>
        <taxon>Polychaeta</taxon>
        <taxon>Sedentaria</taxon>
        <taxon>Canalipalpata</taxon>
        <taxon>Terebellida</taxon>
        <taxon>Terebelliformia</taxon>
        <taxon>Alvinellidae</taxon>
        <taxon>Paralvinella</taxon>
    </lineage>
</organism>
<feature type="transmembrane region" description="Helical" evidence="12">
    <location>
        <begin position="42"/>
        <end position="67"/>
    </location>
</feature>
<dbReference type="SUPFAM" id="SSF81321">
    <property type="entry name" value="Family A G protein-coupled receptor-like"/>
    <property type="match status" value="1"/>
</dbReference>
<dbReference type="GO" id="GO:0005886">
    <property type="term" value="C:plasma membrane"/>
    <property type="evidence" value="ECO:0007669"/>
    <property type="project" value="UniProtKB-SubCell"/>
</dbReference>
<evidence type="ECO:0000256" key="4">
    <source>
        <dbReference type="ARBA" id="ARBA00022989"/>
    </source>
</evidence>
<keyword evidence="8 11" id="KW-0675">Receptor</keyword>
<feature type="transmembrane region" description="Helical" evidence="12">
    <location>
        <begin position="116"/>
        <end position="137"/>
    </location>
</feature>
<dbReference type="Proteomes" id="UP001208570">
    <property type="component" value="Unassembled WGS sequence"/>
</dbReference>
<dbReference type="PANTHER" id="PTHR45695:SF23">
    <property type="entry name" value="GALANIN-LIKE G-PROTEIN COUPLED RECEPTOR NPR-9"/>
    <property type="match status" value="1"/>
</dbReference>
<comment type="similarity">
    <text evidence="11">Belongs to the G-protein coupled receptor 1 family.</text>
</comment>
<accession>A0AAD9MTH7</accession>
<evidence type="ECO:0000256" key="6">
    <source>
        <dbReference type="ARBA" id="ARBA00023136"/>
    </source>
</evidence>
<evidence type="ECO:0000259" key="13">
    <source>
        <dbReference type="PROSITE" id="PS50262"/>
    </source>
</evidence>
<evidence type="ECO:0000256" key="12">
    <source>
        <dbReference type="SAM" id="Phobius"/>
    </source>
</evidence>
<keyword evidence="2" id="KW-1003">Cell membrane</keyword>
<keyword evidence="15" id="KW-1185">Reference proteome</keyword>
<keyword evidence="6 12" id="KW-0472">Membrane</keyword>
<dbReference type="EMBL" id="JAODUP010000695">
    <property type="protein sequence ID" value="KAK2145207.1"/>
    <property type="molecule type" value="Genomic_DNA"/>
</dbReference>
<evidence type="ECO:0000256" key="7">
    <source>
        <dbReference type="ARBA" id="ARBA00023157"/>
    </source>
</evidence>
<comment type="subcellular location">
    <subcellularLocation>
        <location evidence="1">Cell membrane</location>
        <topology evidence="1">Multi-pass membrane protein</topology>
    </subcellularLocation>
</comment>
<keyword evidence="10 11" id="KW-0807">Transducer</keyword>
<evidence type="ECO:0000256" key="3">
    <source>
        <dbReference type="ARBA" id="ARBA00022692"/>
    </source>
</evidence>
<proteinExistence type="inferred from homology"/>
<evidence type="ECO:0000256" key="5">
    <source>
        <dbReference type="ARBA" id="ARBA00023040"/>
    </source>
</evidence>
<dbReference type="PRINTS" id="PR00663">
    <property type="entry name" value="GALANINR"/>
</dbReference>
<dbReference type="PROSITE" id="PS00237">
    <property type="entry name" value="G_PROTEIN_RECEP_F1_1"/>
    <property type="match status" value="1"/>
</dbReference>
<protein>
    <recommendedName>
        <fullName evidence="13">G-protein coupled receptors family 1 profile domain-containing protein</fullName>
    </recommendedName>
</protein>
<dbReference type="Gene3D" id="1.20.1070.10">
    <property type="entry name" value="Rhodopsin 7-helix transmembrane proteins"/>
    <property type="match status" value="1"/>
</dbReference>
<evidence type="ECO:0000313" key="14">
    <source>
        <dbReference type="EMBL" id="KAK2145207.1"/>
    </source>
</evidence>
<comment type="caution">
    <text evidence="14">The sequence shown here is derived from an EMBL/GenBank/DDBJ whole genome shotgun (WGS) entry which is preliminary data.</text>
</comment>
<dbReference type="InterPro" id="IPR000405">
    <property type="entry name" value="Galanin_rcpt"/>
</dbReference>
<gene>
    <name evidence="14" type="ORF">LSH36_695g01011</name>
</gene>
<keyword evidence="5 11" id="KW-0297">G-protein coupled receptor</keyword>
<keyword evidence="4 12" id="KW-1133">Transmembrane helix</keyword>
<feature type="transmembrane region" description="Helical" evidence="12">
    <location>
        <begin position="158"/>
        <end position="178"/>
    </location>
</feature>
<evidence type="ECO:0000256" key="10">
    <source>
        <dbReference type="ARBA" id="ARBA00023224"/>
    </source>
</evidence>
<evidence type="ECO:0000256" key="11">
    <source>
        <dbReference type="RuleBase" id="RU000688"/>
    </source>
</evidence>
<feature type="domain" description="G-protein coupled receptors family 1 profile" evidence="13">
    <location>
        <begin position="58"/>
        <end position="285"/>
    </location>
</feature>
<name>A0AAD9MTH7_9ANNE</name>
<evidence type="ECO:0000313" key="15">
    <source>
        <dbReference type="Proteomes" id="UP001208570"/>
    </source>
</evidence>
<dbReference type="InterPro" id="IPR000276">
    <property type="entry name" value="GPCR_Rhodpsn"/>
</dbReference>
<feature type="transmembrane region" description="Helical" evidence="12">
    <location>
        <begin position="207"/>
        <end position="230"/>
    </location>
</feature>
<dbReference type="InterPro" id="IPR017452">
    <property type="entry name" value="GPCR_Rhodpsn_7TM"/>
</dbReference>
<keyword evidence="9" id="KW-0325">Glycoprotein</keyword>
<reference evidence="14" key="1">
    <citation type="journal article" date="2023" name="Mol. Biol. Evol.">
        <title>Third-Generation Sequencing Reveals the Adaptive Role of the Epigenome in Three Deep-Sea Polychaetes.</title>
        <authorList>
            <person name="Perez M."/>
            <person name="Aroh O."/>
            <person name="Sun Y."/>
            <person name="Lan Y."/>
            <person name="Juniper S.K."/>
            <person name="Young C.R."/>
            <person name="Angers B."/>
            <person name="Qian P.Y."/>
        </authorList>
    </citation>
    <scope>NUCLEOTIDE SEQUENCE</scope>
    <source>
        <strain evidence="14">P08H-3</strain>
    </source>
</reference>
<keyword evidence="3 11" id="KW-0812">Transmembrane</keyword>
<dbReference type="Pfam" id="PF00001">
    <property type="entry name" value="7tm_1"/>
    <property type="match status" value="1"/>
</dbReference>
<keyword evidence="7" id="KW-1015">Disulfide bond</keyword>
<evidence type="ECO:0000256" key="2">
    <source>
        <dbReference type="ARBA" id="ARBA00022475"/>
    </source>
</evidence>
<evidence type="ECO:0000256" key="9">
    <source>
        <dbReference type="ARBA" id="ARBA00023180"/>
    </source>
</evidence>
<dbReference type="PANTHER" id="PTHR45695">
    <property type="entry name" value="LEUCOKININ RECEPTOR-RELATED"/>
    <property type="match status" value="1"/>
</dbReference>
<dbReference type="GO" id="GO:0004930">
    <property type="term" value="F:G protein-coupled receptor activity"/>
    <property type="evidence" value="ECO:0007669"/>
    <property type="project" value="UniProtKB-KW"/>
</dbReference>